<sequence>MAFPRFLIRYTRPYLLLLGGFILYSSYEQIGDSEAVVYRQSQTNIITAKRLVKSQVEAAYAKLFLLEAALKSSNENPNTKAFTEVSDSIVEFSPQYSAVLYSTDNQEKAYFPDGGIALQDTSKLHWHKLNTISERFYLSSLYQNTDKRWVFALKYVDPSVSKHLWLEFDLLHTTQQLRDLKTLNDGYIFVVDRDTGRLVFHPDPSRVGDTSVSYHGGISDKVTNGQQVGKHEYYYQGDYKVSVFDAENRMHWVYVSGTDRADIINNNYPLGLIAALIMSLLALSSGVYYLTDQLHRSLSRLNNVTNVGEFRDQIKRILNRFCYHNGIQLCLYDGMNHGIYTLDYHGNRRLALVDKSYPSRFDPSNPAKSQVLSQDDLVQKLKISRKNYSMPLFDGSDLMAVLYISYQTPPNKYVLNLIQSYAQTTLVNLRLRERLRHQDPVTQLENKTGLATHIARELGENERFVATVDIDNFSRINEIYGYPVGDLIIKQTANVLRDSFPKPMGICVARTGGDEFTLLFKAGSLSEAQKQLEHFKDELKNDWISMGDGNIKFTVSIGVTGLENNYHHTVAQIDKAMMQAKRLGKNRVCCAE</sequence>
<evidence type="ECO:0000259" key="3">
    <source>
        <dbReference type="PROSITE" id="PS50887"/>
    </source>
</evidence>
<evidence type="ECO:0000256" key="2">
    <source>
        <dbReference type="ARBA" id="ARBA00034247"/>
    </source>
</evidence>
<comment type="catalytic activity">
    <reaction evidence="2">
        <text>2 GTP = 3',3'-c-di-GMP + 2 diphosphate</text>
        <dbReference type="Rhea" id="RHEA:24898"/>
        <dbReference type="ChEBI" id="CHEBI:33019"/>
        <dbReference type="ChEBI" id="CHEBI:37565"/>
        <dbReference type="ChEBI" id="CHEBI:58805"/>
        <dbReference type="EC" id="2.7.7.65"/>
    </reaction>
</comment>
<dbReference type="InterPro" id="IPR000160">
    <property type="entry name" value="GGDEF_dom"/>
</dbReference>
<dbReference type="Gene3D" id="3.30.450.20">
    <property type="entry name" value="PAS domain"/>
    <property type="match status" value="1"/>
</dbReference>
<dbReference type="InterPro" id="IPR043128">
    <property type="entry name" value="Rev_trsase/Diguanyl_cyclase"/>
</dbReference>
<dbReference type="Proteomes" id="UP000262832">
    <property type="component" value="Chromosome II"/>
</dbReference>
<name>A0ABM6Z0F0_9VIBR</name>
<evidence type="ECO:0000256" key="1">
    <source>
        <dbReference type="ARBA" id="ARBA00012528"/>
    </source>
</evidence>
<dbReference type="InterPro" id="IPR029787">
    <property type="entry name" value="Nucleotide_cyclase"/>
</dbReference>
<dbReference type="InterPro" id="IPR050469">
    <property type="entry name" value="Diguanylate_Cyclase"/>
</dbReference>
<dbReference type="Pfam" id="PF00990">
    <property type="entry name" value="GGDEF"/>
    <property type="match status" value="1"/>
</dbReference>
<dbReference type="NCBIfam" id="TIGR00254">
    <property type="entry name" value="GGDEF"/>
    <property type="match status" value="1"/>
</dbReference>
<dbReference type="PROSITE" id="PS50887">
    <property type="entry name" value="GGDEF"/>
    <property type="match status" value="1"/>
</dbReference>
<dbReference type="PANTHER" id="PTHR45138:SF9">
    <property type="entry name" value="DIGUANYLATE CYCLASE DGCM-RELATED"/>
    <property type="match status" value="1"/>
</dbReference>
<evidence type="ECO:0000313" key="5">
    <source>
        <dbReference type="Proteomes" id="UP000262832"/>
    </source>
</evidence>
<gene>
    <name evidence="4" type="ORF">D1115_21995</name>
</gene>
<accession>A0ABM6Z0F0</accession>
<dbReference type="PANTHER" id="PTHR45138">
    <property type="entry name" value="REGULATORY COMPONENTS OF SENSORY TRANSDUCTION SYSTEM"/>
    <property type="match status" value="1"/>
</dbReference>
<feature type="domain" description="GGDEF" evidence="3">
    <location>
        <begin position="461"/>
        <end position="592"/>
    </location>
</feature>
<reference evidence="4 5" key="1">
    <citation type="submission" date="2018-08" db="EMBL/GenBank/DDBJ databases">
        <title>Genomic taxonomy of the Vibrionaceae family.</title>
        <authorList>
            <person name="Gomez-Gil B."/>
            <person name="Tanaka M."/>
            <person name="Sawabe T."/>
            <person name="Enciso-Ibarra K."/>
        </authorList>
    </citation>
    <scope>NUCLEOTIDE SEQUENCE [LARGE SCALE GENOMIC DNA]</scope>
    <source>
        <strain evidence="4 5">CAIM 1831</strain>
    </source>
</reference>
<dbReference type="RefSeq" id="WP_128813406.1">
    <property type="nucleotide sequence ID" value="NZ_CP032094.1"/>
</dbReference>
<organism evidence="4 5">
    <name type="scientific">Vibrio alfacsensis</name>
    <dbReference type="NCBI Taxonomy" id="1074311"/>
    <lineage>
        <taxon>Bacteria</taxon>
        <taxon>Pseudomonadati</taxon>
        <taxon>Pseudomonadota</taxon>
        <taxon>Gammaproteobacteria</taxon>
        <taxon>Vibrionales</taxon>
        <taxon>Vibrionaceae</taxon>
        <taxon>Vibrio</taxon>
    </lineage>
</organism>
<dbReference type="SUPFAM" id="SSF55073">
    <property type="entry name" value="Nucleotide cyclase"/>
    <property type="match status" value="1"/>
</dbReference>
<evidence type="ECO:0000313" key="4">
    <source>
        <dbReference type="EMBL" id="AXY03520.1"/>
    </source>
</evidence>
<protein>
    <recommendedName>
        <fullName evidence="1">diguanylate cyclase</fullName>
        <ecNumber evidence="1">2.7.7.65</ecNumber>
    </recommendedName>
</protein>
<dbReference type="Gene3D" id="3.30.70.270">
    <property type="match status" value="1"/>
</dbReference>
<proteinExistence type="predicted"/>
<keyword evidence="5" id="KW-1185">Reference proteome</keyword>
<dbReference type="SMART" id="SM00267">
    <property type="entry name" value="GGDEF"/>
    <property type="match status" value="1"/>
</dbReference>
<dbReference type="EMBL" id="CP032094">
    <property type="protein sequence ID" value="AXY03520.1"/>
    <property type="molecule type" value="Genomic_DNA"/>
</dbReference>
<dbReference type="EC" id="2.7.7.65" evidence="1"/>
<dbReference type="CDD" id="cd01949">
    <property type="entry name" value="GGDEF"/>
    <property type="match status" value="1"/>
</dbReference>